<evidence type="ECO:0000256" key="1">
    <source>
        <dbReference type="SAM" id="Phobius"/>
    </source>
</evidence>
<gene>
    <name evidence="2" type="ORF">FC695_41270</name>
</gene>
<accession>A0A9X9F1L2</accession>
<dbReference type="Proteomes" id="UP000308444">
    <property type="component" value="Unassembled WGS sequence"/>
</dbReference>
<sequence length="50" mass="5877">MTLENTKNLKKQVAPFEKSTIKKSVWQLINTIVPFIILWYLAYKSLSVSY</sequence>
<feature type="non-terminal residue" evidence="2">
    <location>
        <position position="50"/>
    </location>
</feature>
<feature type="transmembrane region" description="Helical" evidence="1">
    <location>
        <begin position="25"/>
        <end position="43"/>
    </location>
</feature>
<reference evidence="2 3" key="1">
    <citation type="journal article" date="2019" name="Environ. Microbiol.">
        <title>An active ?-lactamase is a part of an orchestrated cell wall stress resistance network of Bacillus subtilis and related rhizosphere species.</title>
        <authorList>
            <person name="Bucher T."/>
            <person name="Keren-Paz A."/>
            <person name="Hausser J."/>
            <person name="Olender T."/>
            <person name="Cytryn E."/>
            <person name="Kolodkin-Gal I."/>
        </authorList>
    </citation>
    <scope>NUCLEOTIDE SEQUENCE [LARGE SCALE GENOMIC DNA]</scope>
    <source>
        <strain evidence="2 3">I32</strain>
    </source>
</reference>
<dbReference type="EMBL" id="SZOH01004706">
    <property type="protein sequence ID" value="TKI83431.1"/>
    <property type="molecule type" value="Genomic_DNA"/>
</dbReference>
<evidence type="ECO:0000313" key="2">
    <source>
        <dbReference type="EMBL" id="TKI83431.1"/>
    </source>
</evidence>
<comment type="caution">
    <text evidence="2">The sequence shown here is derived from an EMBL/GenBank/DDBJ whole genome shotgun (WGS) entry which is preliminary data.</text>
</comment>
<name>A0A9X9F1L2_BACCE</name>
<proteinExistence type="predicted"/>
<keyword evidence="1" id="KW-0812">Transmembrane</keyword>
<organism evidence="2 3">
    <name type="scientific">Bacillus cereus</name>
    <dbReference type="NCBI Taxonomy" id="1396"/>
    <lineage>
        <taxon>Bacteria</taxon>
        <taxon>Bacillati</taxon>
        <taxon>Bacillota</taxon>
        <taxon>Bacilli</taxon>
        <taxon>Bacillales</taxon>
        <taxon>Bacillaceae</taxon>
        <taxon>Bacillus</taxon>
        <taxon>Bacillus cereus group</taxon>
    </lineage>
</organism>
<keyword evidence="1" id="KW-1133">Transmembrane helix</keyword>
<dbReference type="AlphaFoldDB" id="A0A9X9F1L2"/>
<evidence type="ECO:0000313" key="3">
    <source>
        <dbReference type="Proteomes" id="UP000308444"/>
    </source>
</evidence>
<protein>
    <submittedName>
        <fullName evidence="2">Fatty acid desaturase</fullName>
    </submittedName>
</protein>
<keyword evidence="1" id="KW-0472">Membrane</keyword>